<keyword evidence="17" id="KW-0378">Hydrolase</keyword>
<keyword evidence="4" id="KW-0479">Metal-binding</keyword>
<evidence type="ECO:0000256" key="3">
    <source>
        <dbReference type="ARBA" id="ARBA00022525"/>
    </source>
</evidence>
<dbReference type="GO" id="GO:0046872">
    <property type="term" value="F:metal ion binding"/>
    <property type="evidence" value="ECO:0007669"/>
    <property type="project" value="UniProtKB-KW"/>
</dbReference>
<gene>
    <name evidence="17" type="ORF">B0T24DRAFT_677320</name>
</gene>
<dbReference type="Proteomes" id="UP001287356">
    <property type="component" value="Unassembled WGS sequence"/>
</dbReference>
<evidence type="ECO:0000256" key="1">
    <source>
        <dbReference type="ARBA" id="ARBA00001973"/>
    </source>
</evidence>
<dbReference type="GO" id="GO:0016787">
    <property type="term" value="F:hydrolase activity"/>
    <property type="evidence" value="ECO:0007669"/>
    <property type="project" value="UniProtKB-KW"/>
</dbReference>
<keyword evidence="18" id="KW-1185">Reference proteome</keyword>
<keyword evidence="12" id="KW-0624">Polysaccharide degradation</keyword>
<dbReference type="GO" id="GO:0004497">
    <property type="term" value="F:monooxygenase activity"/>
    <property type="evidence" value="ECO:0007669"/>
    <property type="project" value="UniProtKB-KW"/>
</dbReference>
<evidence type="ECO:0000256" key="12">
    <source>
        <dbReference type="ARBA" id="ARBA00023326"/>
    </source>
</evidence>
<protein>
    <recommendedName>
        <fullName evidence="15">lytic cellulose monooxygenase (C4-dehydrogenating)</fullName>
        <ecNumber evidence="15">1.14.99.56</ecNumber>
    </recommendedName>
</protein>
<keyword evidence="10" id="KW-1015">Disulfide bond</keyword>
<keyword evidence="6" id="KW-0136">Cellulose degradation</keyword>
<keyword evidence="5" id="KW-0732">Signal</keyword>
<evidence type="ECO:0000256" key="9">
    <source>
        <dbReference type="ARBA" id="ARBA00023033"/>
    </source>
</evidence>
<keyword evidence="11" id="KW-0119">Carbohydrate metabolism</keyword>
<comment type="cofactor">
    <cofactor evidence="1">
        <name>Cu(2+)</name>
        <dbReference type="ChEBI" id="CHEBI:29036"/>
    </cofactor>
</comment>
<evidence type="ECO:0000256" key="8">
    <source>
        <dbReference type="ARBA" id="ARBA00023008"/>
    </source>
</evidence>
<feature type="domain" description="Auxiliary Activity family 9 catalytic" evidence="16">
    <location>
        <begin position="6"/>
        <end position="78"/>
    </location>
</feature>
<comment type="caution">
    <text evidence="17">The sequence shown here is derived from an EMBL/GenBank/DDBJ whole genome shotgun (WGS) entry which is preliminary data.</text>
</comment>
<keyword evidence="8" id="KW-0186">Copper</keyword>
<dbReference type="AlphaFoldDB" id="A0AAE0KH52"/>
<dbReference type="InterPro" id="IPR049892">
    <property type="entry name" value="AA9"/>
</dbReference>
<evidence type="ECO:0000256" key="6">
    <source>
        <dbReference type="ARBA" id="ARBA00023001"/>
    </source>
</evidence>
<dbReference type="Gene3D" id="2.70.50.70">
    <property type="match status" value="1"/>
</dbReference>
<evidence type="ECO:0000256" key="10">
    <source>
        <dbReference type="ARBA" id="ARBA00023157"/>
    </source>
</evidence>
<evidence type="ECO:0000256" key="15">
    <source>
        <dbReference type="ARBA" id="ARBA00047174"/>
    </source>
</evidence>
<keyword evidence="7" id="KW-0560">Oxidoreductase</keyword>
<dbReference type="GO" id="GO:0005576">
    <property type="term" value="C:extracellular region"/>
    <property type="evidence" value="ECO:0007669"/>
    <property type="project" value="UniProtKB-SubCell"/>
</dbReference>
<name>A0AAE0KH52_9PEZI</name>
<evidence type="ECO:0000256" key="11">
    <source>
        <dbReference type="ARBA" id="ARBA00023277"/>
    </source>
</evidence>
<proteinExistence type="inferred from homology"/>
<evidence type="ECO:0000256" key="13">
    <source>
        <dbReference type="ARBA" id="ARBA00044502"/>
    </source>
</evidence>
<dbReference type="GO" id="GO:0030245">
    <property type="term" value="P:cellulose catabolic process"/>
    <property type="evidence" value="ECO:0007669"/>
    <property type="project" value="UniProtKB-KW"/>
</dbReference>
<reference evidence="17" key="2">
    <citation type="submission" date="2023-06" db="EMBL/GenBank/DDBJ databases">
        <authorList>
            <consortium name="Lawrence Berkeley National Laboratory"/>
            <person name="Haridas S."/>
            <person name="Hensen N."/>
            <person name="Bonometti L."/>
            <person name="Westerberg I."/>
            <person name="Brannstrom I.O."/>
            <person name="Guillou S."/>
            <person name="Cros-Aarteil S."/>
            <person name="Calhoun S."/>
            <person name="Kuo A."/>
            <person name="Mondo S."/>
            <person name="Pangilinan J."/>
            <person name="Riley R."/>
            <person name="Labutti K."/>
            <person name="Andreopoulos B."/>
            <person name="Lipzen A."/>
            <person name="Chen C."/>
            <person name="Yanf M."/>
            <person name="Daum C."/>
            <person name="Ng V."/>
            <person name="Clum A."/>
            <person name="Steindorff A."/>
            <person name="Ohm R."/>
            <person name="Martin F."/>
            <person name="Silar P."/>
            <person name="Natvig D."/>
            <person name="Lalanne C."/>
            <person name="Gautier V."/>
            <person name="Ament-Velasquez S.L."/>
            <person name="Kruys A."/>
            <person name="Hutchinson M.I."/>
            <person name="Powell A.J."/>
            <person name="Barry K."/>
            <person name="Miller A.N."/>
            <person name="Grigoriev I.V."/>
            <person name="Debuchy R."/>
            <person name="Gladieux P."/>
            <person name="Thoren M.H."/>
            <person name="Johannesson H."/>
        </authorList>
    </citation>
    <scope>NUCLEOTIDE SEQUENCE</scope>
    <source>
        <strain evidence="17">CBS 958.72</strain>
    </source>
</reference>
<dbReference type="EMBL" id="JAULSN010000003">
    <property type="protein sequence ID" value="KAK3376429.1"/>
    <property type="molecule type" value="Genomic_DNA"/>
</dbReference>
<dbReference type="InterPro" id="IPR005103">
    <property type="entry name" value="AA9_LPMO"/>
</dbReference>
<evidence type="ECO:0000259" key="16">
    <source>
        <dbReference type="Pfam" id="PF03443"/>
    </source>
</evidence>
<evidence type="ECO:0000256" key="7">
    <source>
        <dbReference type="ARBA" id="ARBA00023002"/>
    </source>
</evidence>
<comment type="similarity">
    <text evidence="13">Belongs to the polysaccharide monooxygenase AA9 family.</text>
</comment>
<comment type="catalytic activity">
    <reaction evidence="14">
        <text>[(1-&gt;4)-beta-D-glucosyl]n+m + reduced acceptor + O2 = 4-dehydro-beta-D-glucosyl-[(1-&gt;4)-beta-D-glucosyl]n-1 + [(1-&gt;4)-beta-D-glucosyl]m + acceptor + H2O.</text>
        <dbReference type="EC" id="1.14.99.56"/>
    </reaction>
</comment>
<evidence type="ECO:0000256" key="5">
    <source>
        <dbReference type="ARBA" id="ARBA00022729"/>
    </source>
</evidence>
<dbReference type="Pfam" id="PF03443">
    <property type="entry name" value="AA9"/>
    <property type="match status" value="1"/>
</dbReference>
<evidence type="ECO:0000256" key="4">
    <source>
        <dbReference type="ARBA" id="ARBA00022723"/>
    </source>
</evidence>
<evidence type="ECO:0000256" key="2">
    <source>
        <dbReference type="ARBA" id="ARBA00004613"/>
    </source>
</evidence>
<comment type="subcellular location">
    <subcellularLocation>
        <location evidence="2">Secreted</location>
    </subcellularLocation>
</comment>
<sequence length="81" mass="8679">MVIYVTVNATLPALVPNEEYLLQVESIALYMAMQAKKAQSYISCPQIRVTGGGNGTPGPLVALPRAYKTNDPEILVNMGAI</sequence>
<dbReference type="PANTHER" id="PTHR33353">
    <property type="entry name" value="PUTATIVE (AFU_ORTHOLOGUE AFUA_1G12560)-RELATED"/>
    <property type="match status" value="1"/>
</dbReference>
<reference evidence="17" key="1">
    <citation type="journal article" date="2023" name="Mol. Phylogenet. Evol.">
        <title>Genome-scale phylogeny and comparative genomics of the fungal order Sordariales.</title>
        <authorList>
            <person name="Hensen N."/>
            <person name="Bonometti L."/>
            <person name="Westerberg I."/>
            <person name="Brannstrom I.O."/>
            <person name="Guillou S."/>
            <person name="Cros-Aarteil S."/>
            <person name="Calhoun S."/>
            <person name="Haridas S."/>
            <person name="Kuo A."/>
            <person name="Mondo S."/>
            <person name="Pangilinan J."/>
            <person name="Riley R."/>
            <person name="LaButti K."/>
            <person name="Andreopoulos B."/>
            <person name="Lipzen A."/>
            <person name="Chen C."/>
            <person name="Yan M."/>
            <person name="Daum C."/>
            <person name="Ng V."/>
            <person name="Clum A."/>
            <person name="Steindorff A."/>
            <person name="Ohm R.A."/>
            <person name="Martin F."/>
            <person name="Silar P."/>
            <person name="Natvig D.O."/>
            <person name="Lalanne C."/>
            <person name="Gautier V."/>
            <person name="Ament-Velasquez S.L."/>
            <person name="Kruys A."/>
            <person name="Hutchinson M.I."/>
            <person name="Powell A.J."/>
            <person name="Barry K."/>
            <person name="Miller A.N."/>
            <person name="Grigoriev I.V."/>
            <person name="Debuchy R."/>
            <person name="Gladieux P."/>
            <person name="Hiltunen Thoren M."/>
            <person name="Johannesson H."/>
        </authorList>
    </citation>
    <scope>NUCLEOTIDE SEQUENCE</scope>
    <source>
        <strain evidence="17">CBS 958.72</strain>
    </source>
</reference>
<dbReference type="PANTHER" id="PTHR33353:SF10">
    <property type="entry name" value="ENDO-BETA-1,4-GLUCANASE D"/>
    <property type="match status" value="1"/>
</dbReference>
<evidence type="ECO:0000313" key="18">
    <source>
        <dbReference type="Proteomes" id="UP001287356"/>
    </source>
</evidence>
<evidence type="ECO:0000256" key="14">
    <source>
        <dbReference type="ARBA" id="ARBA00045077"/>
    </source>
</evidence>
<keyword evidence="9" id="KW-0503">Monooxygenase</keyword>
<evidence type="ECO:0000313" key="17">
    <source>
        <dbReference type="EMBL" id="KAK3376429.1"/>
    </source>
</evidence>
<organism evidence="17 18">
    <name type="scientific">Lasiosphaeria ovina</name>
    <dbReference type="NCBI Taxonomy" id="92902"/>
    <lineage>
        <taxon>Eukaryota</taxon>
        <taxon>Fungi</taxon>
        <taxon>Dikarya</taxon>
        <taxon>Ascomycota</taxon>
        <taxon>Pezizomycotina</taxon>
        <taxon>Sordariomycetes</taxon>
        <taxon>Sordariomycetidae</taxon>
        <taxon>Sordariales</taxon>
        <taxon>Lasiosphaeriaceae</taxon>
        <taxon>Lasiosphaeria</taxon>
    </lineage>
</organism>
<accession>A0AAE0KH52</accession>
<dbReference type="EC" id="1.14.99.56" evidence="15"/>
<keyword evidence="3" id="KW-0964">Secreted</keyword>